<keyword evidence="2 4" id="KW-0378">Hydrolase</keyword>
<keyword evidence="1 4" id="KW-0645">Protease</keyword>
<evidence type="ECO:0000313" key="6">
    <source>
        <dbReference type="Proteomes" id="UP000036867"/>
    </source>
</evidence>
<accession>A0A0M0LMW2</accession>
<comment type="catalytic activity">
    <reaction evidence="4">
        <text>Endopeptidase action with P4 Glu or Asp, P1 preferably Glu &gt; Asp, P1' hydrophobic and P2' Ala.</text>
        <dbReference type="EC" id="3.4.24.78"/>
    </reaction>
</comment>
<protein>
    <recommendedName>
        <fullName evidence="4">Germination protease</fullName>
        <ecNumber evidence="4">3.4.24.78</ecNumber>
    </recommendedName>
    <alternativeName>
        <fullName evidence="4">GPR endopeptidase</fullName>
    </alternativeName>
    <alternativeName>
        <fullName evidence="4">Germination proteinase</fullName>
    </alternativeName>
    <alternativeName>
        <fullName evidence="4">Spore protease</fullName>
    </alternativeName>
</protein>
<proteinExistence type="inferred from homology"/>
<name>A0A0M0LMW2_9BACL</name>
<dbReference type="InterPro" id="IPR023430">
    <property type="entry name" value="Pept_HybD-like_dom_sf"/>
</dbReference>
<dbReference type="EC" id="3.4.24.78" evidence="4"/>
<dbReference type="HAMAP" id="MF_00626">
    <property type="entry name" value="Germination_prot"/>
    <property type="match status" value="1"/>
</dbReference>
<evidence type="ECO:0000313" key="5">
    <source>
        <dbReference type="EMBL" id="KOO52242.1"/>
    </source>
</evidence>
<dbReference type="EMBL" id="LILB01000001">
    <property type="protein sequence ID" value="KOO52242.1"/>
    <property type="molecule type" value="Genomic_DNA"/>
</dbReference>
<dbReference type="Pfam" id="PF03418">
    <property type="entry name" value="Peptidase_A25"/>
    <property type="match status" value="1"/>
</dbReference>
<dbReference type="SUPFAM" id="SSF53163">
    <property type="entry name" value="HybD-like"/>
    <property type="match status" value="1"/>
</dbReference>
<dbReference type="RefSeq" id="WP_053416414.1">
    <property type="nucleotide sequence ID" value="NZ_JBCMNK010000005.1"/>
</dbReference>
<organism evidence="5 6">
    <name type="scientific">Viridibacillus arvi</name>
    <dbReference type="NCBI Taxonomy" id="263475"/>
    <lineage>
        <taxon>Bacteria</taxon>
        <taxon>Bacillati</taxon>
        <taxon>Bacillota</taxon>
        <taxon>Bacilli</taxon>
        <taxon>Bacillales</taxon>
        <taxon>Caryophanaceae</taxon>
        <taxon>Viridibacillus</taxon>
    </lineage>
</organism>
<keyword evidence="6" id="KW-1185">Reference proteome</keyword>
<evidence type="ECO:0000256" key="1">
    <source>
        <dbReference type="ARBA" id="ARBA00022670"/>
    </source>
</evidence>
<dbReference type="AlphaFoldDB" id="A0A0M0LMW2"/>
<dbReference type="InterPro" id="IPR005080">
    <property type="entry name" value="Peptidase_A25"/>
</dbReference>
<evidence type="ECO:0000256" key="4">
    <source>
        <dbReference type="HAMAP-Rule" id="MF_00626"/>
    </source>
</evidence>
<dbReference type="PATRIC" id="fig|263475.3.peg.1953"/>
<keyword evidence="3 4" id="KW-0865">Zymogen</keyword>
<dbReference type="GO" id="GO:0009847">
    <property type="term" value="P:spore germination"/>
    <property type="evidence" value="ECO:0007669"/>
    <property type="project" value="UniProtKB-UniRule"/>
</dbReference>
<comment type="caution">
    <text evidence="5">The sequence shown here is derived from an EMBL/GenBank/DDBJ whole genome shotgun (WGS) entry which is preliminary data.</text>
</comment>
<feature type="propeptide" id="PRO_5005727954" evidence="4">
    <location>
        <begin position="1"/>
        <end position="10"/>
    </location>
</feature>
<comment type="PTM">
    <text evidence="4">Autoproteolytically processed. The inactive tetrameric zymogen termed p46 autoprocesses to a smaller form termed p41, which is active only during spore germination.</text>
</comment>
<dbReference type="GO" id="GO:0004222">
    <property type="term" value="F:metalloendopeptidase activity"/>
    <property type="evidence" value="ECO:0007669"/>
    <property type="project" value="UniProtKB-UniRule"/>
</dbReference>
<dbReference type="GeneID" id="301135946"/>
<sequence>MENNKWYRTDLVDETEEFINHKTAEERETLRESTGIKVLEEERGRVKITRVDVDSSGADEIGKKQGTYFTFTIPTLTPDDEEGFKQLGEVLAEELTTLHPFIKDNKEGKVLIIGLGNKTITPDAVGPLAIDELQNSATSIQERCIIYAPGVTGQTGYETSSFIKALAEQIKPALVIVVDALATRASNRLCKTIQMTDTGIHPGSGVGNMRKEISKETIGCPVTAIGLPTVVDGPVLIADAVDTLFQSIAAKIQEKNSPSSALSVTPWRPSDTSKVDLEVIKPIFGEWSTWPKEERLQLFEESLVGHDRLFVTPKNIDEWVHNYAYLISDTLTEWIEST</sequence>
<dbReference type="GO" id="GO:0006508">
    <property type="term" value="P:proteolysis"/>
    <property type="evidence" value="ECO:0007669"/>
    <property type="project" value="UniProtKB-UniRule"/>
</dbReference>
<dbReference type="OrthoDB" id="9777293at2"/>
<dbReference type="NCBIfam" id="TIGR01441">
    <property type="entry name" value="GPR"/>
    <property type="match status" value="1"/>
</dbReference>
<reference evidence="6" key="1">
    <citation type="submission" date="2015-08" db="EMBL/GenBank/DDBJ databases">
        <title>Fjat-10028 dsm 16317.</title>
        <authorList>
            <person name="Liu B."/>
            <person name="Wang J."/>
            <person name="Zhu Y."/>
            <person name="Liu G."/>
            <person name="Chen Q."/>
            <person name="Chen Z."/>
            <person name="Lan J."/>
            <person name="Che J."/>
            <person name="Ge C."/>
            <person name="Shi H."/>
            <person name="Pan Z."/>
            <person name="Liu X."/>
        </authorList>
    </citation>
    <scope>NUCLEOTIDE SEQUENCE [LARGE SCALE GENOMIC DNA]</scope>
    <source>
        <strain evidence="6">DSM 16317</strain>
    </source>
</reference>
<dbReference type="Gene3D" id="3.40.50.1450">
    <property type="entry name" value="HybD-like"/>
    <property type="match status" value="1"/>
</dbReference>
<dbReference type="STRING" id="263475.AMD00_07495"/>
<gene>
    <name evidence="4" type="primary">gpr</name>
    <name evidence="5" type="ORF">AMD00_07495</name>
</gene>
<evidence type="ECO:0000256" key="2">
    <source>
        <dbReference type="ARBA" id="ARBA00022801"/>
    </source>
</evidence>
<feature type="chain" id="PRO_5023529160" description="Germination protease" evidence="4">
    <location>
        <begin position="11"/>
        <end position="338"/>
    </location>
</feature>
<comment type="similarity">
    <text evidence="4">Belongs to the peptidase A25 family.</text>
</comment>
<dbReference type="Proteomes" id="UP000036867">
    <property type="component" value="Unassembled WGS sequence"/>
</dbReference>
<comment type="function">
    <text evidence="4">Initiates the rapid degradation of small, acid-soluble proteins during spore germination.</text>
</comment>
<evidence type="ECO:0000256" key="3">
    <source>
        <dbReference type="ARBA" id="ARBA00023145"/>
    </source>
</evidence>
<comment type="subunit">
    <text evidence="4">Homotetramer.</text>
</comment>